<reference evidence="9 10" key="1">
    <citation type="submission" date="2020-05" db="EMBL/GenBank/DDBJ databases">
        <title>Complete genome sequence of Gemmatimonas greenlandica TET16.</title>
        <authorList>
            <person name="Zeng Y."/>
        </authorList>
    </citation>
    <scope>NUCLEOTIDE SEQUENCE [LARGE SCALE GENOMIC DNA]</scope>
    <source>
        <strain evidence="9 10">TET16</strain>
    </source>
</reference>
<keyword evidence="1" id="KW-0808">Transferase</keyword>
<dbReference type="InterPro" id="IPR003594">
    <property type="entry name" value="HATPase_dom"/>
</dbReference>
<evidence type="ECO:0000256" key="2">
    <source>
        <dbReference type="ARBA" id="ARBA00022777"/>
    </source>
</evidence>
<feature type="chain" id="PRO_5027077788" description="Histidine kinase/HSP90-like ATPase domain-containing protein" evidence="5">
    <location>
        <begin position="25"/>
        <end position="1031"/>
    </location>
</feature>
<feature type="domain" description="Histidine kinase/HSP90-like ATPase" evidence="6">
    <location>
        <begin position="937"/>
        <end position="1030"/>
    </location>
</feature>
<dbReference type="Gene3D" id="3.30.565.10">
    <property type="entry name" value="Histidine kinase-like ATPase, C-terminal domain"/>
    <property type="match status" value="1"/>
</dbReference>
<evidence type="ECO:0000256" key="4">
    <source>
        <dbReference type="SAM" id="Phobius"/>
    </source>
</evidence>
<keyword evidence="10" id="KW-1185">Reference proteome</keyword>
<dbReference type="InterPro" id="IPR050482">
    <property type="entry name" value="Sensor_HK_TwoCompSys"/>
</dbReference>
<dbReference type="SUPFAM" id="SSF63829">
    <property type="entry name" value="Calcium-dependent phosphotriesterase"/>
    <property type="match status" value="1"/>
</dbReference>
<feature type="domain" description="Two component regulator three Y" evidence="7">
    <location>
        <begin position="724"/>
        <end position="783"/>
    </location>
</feature>
<dbReference type="PANTHER" id="PTHR24421">
    <property type="entry name" value="NITRATE/NITRITE SENSOR PROTEIN NARX-RELATED"/>
    <property type="match status" value="1"/>
</dbReference>
<evidence type="ECO:0000313" key="10">
    <source>
        <dbReference type="Proteomes" id="UP000500938"/>
    </source>
</evidence>
<feature type="signal peptide" evidence="5">
    <location>
        <begin position="1"/>
        <end position="24"/>
    </location>
</feature>
<keyword evidence="4" id="KW-0472">Membrane</keyword>
<dbReference type="KEGG" id="ggr:HKW67_00295"/>
<accession>A0A6M4IP84</accession>
<dbReference type="RefSeq" id="WP_171223487.1">
    <property type="nucleotide sequence ID" value="NZ_CP053085.1"/>
</dbReference>
<evidence type="ECO:0000259" key="8">
    <source>
        <dbReference type="Pfam" id="PF07730"/>
    </source>
</evidence>
<dbReference type="InterPro" id="IPR011123">
    <property type="entry name" value="Y_Y_Y"/>
</dbReference>
<proteinExistence type="predicted"/>
<dbReference type="Gene3D" id="2.60.40.10">
    <property type="entry name" value="Immunoglobulins"/>
    <property type="match status" value="1"/>
</dbReference>
<dbReference type="GO" id="GO:0000155">
    <property type="term" value="F:phosphorelay sensor kinase activity"/>
    <property type="evidence" value="ECO:0007669"/>
    <property type="project" value="InterPro"/>
</dbReference>
<dbReference type="Gene3D" id="2.130.10.10">
    <property type="entry name" value="YVTN repeat-like/Quinoprotein amine dehydrogenase"/>
    <property type="match status" value="2"/>
</dbReference>
<name>A0A6M4IP84_9BACT</name>
<keyword evidence="2" id="KW-0418">Kinase</keyword>
<dbReference type="EMBL" id="CP053085">
    <property type="protein sequence ID" value="QJR34061.1"/>
    <property type="molecule type" value="Genomic_DNA"/>
</dbReference>
<dbReference type="GO" id="GO:0046983">
    <property type="term" value="F:protein dimerization activity"/>
    <property type="evidence" value="ECO:0007669"/>
    <property type="project" value="InterPro"/>
</dbReference>
<feature type="transmembrane region" description="Helical" evidence="4">
    <location>
        <begin position="791"/>
        <end position="812"/>
    </location>
</feature>
<dbReference type="InterPro" id="IPR015943">
    <property type="entry name" value="WD40/YVTN_repeat-like_dom_sf"/>
</dbReference>
<dbReference type="AlphaFoldDB" id="A0A6M4IP84"/>
<evidence type="ECO:0000313" key="9">
    <source>
        <dbReference type="EMBL" id="QJR34061.1"/>
    </source>
</evidence>
<keyword evidence="3" id="KW-0902">Two-component regulatory system</keyword>
<dbReference type="Gene3D" id="1.20.5.1930">
    <property type="match status" value="1"/>
</dbReference>
<dbReference type="InterPro" id="IPR011712">
    <property type="entry name" value="Sig_transdc_His_kin_sub3_dim/P"/>
</dbReference>
<protein>
    <recommendedName>
        <fullName evidence="11">Histidine kinase/HSP90-like ATPase domain-containing protein</fullName>
    </recommendedName>
</protein>
<keyword evidence="4" id="KW-1133">Transmembrane helix</keyword>
<keyword evidence="5" id="KW-0732">Signal</keyword>
<keyword evidence="4" id="KW-0812">Transmembrane</keyword>
<sequence>MSGPPARRAALLLCLSLVPARAHAQVDSERRMPLSTPGFWHAHHTVWRLGPDVPVSDLARFARTSDGYLWISADTALVRFDGVRFAMLNGQHVPALRNSERGDGAFVPKFVDRAGRLWIMRPDGGVVTYADGVFREVLTSPPPIRYRLLFQDGAGTIWVRRDSARRQEMMQWDGRRLVAGRWPVGVPDTGIFNVIADTGSGMWVGTRRQGLWHVTPAGIREYPPPTLTPQSPPSSNLFPYLQTRDGTVWVQASAGQSGLYLLRDGLWSPGGVKNGGPPVGISDVVALPADERLTQGDVYVGTRGRGVLRWRGGRWETRAGTGGDPAGSVAHDLHVDPDGTLWASTDLGIERFRRSAFVTLGPRDGLPLDVPYEIGADASGAIWVSSRDDDLFRLSGGAVSNLPGPMKAQRISLPRGMQLQLLRIGRDAAYVAPADGGLIRGNPQRVRTYGVSDGMPAIRLWSAAEDATGAVWVGVNGKGGGRLDGTGYHAVSAPDGKPLVSARFLAGEGGRFVAMADPERPTAFSARADGSLQPLDALTPLQRPLDTFAVEGVDSLWGVVRTAPPALIRVAAGHATEVPLGTLPAGLSGHDAEMLVSGGALWFGSGTGVGRFPLAALHAAADHHGSAPRPQMFGVPDGLVAPQLPPYGRMLMARAPDGRIWVSTPAGLAVVDPRHVPTNSAPPPVHVEEVEIDGRVVPRGDLLRLAANPHRLTIHFTAATLRMPERVRVQYRLDGADSGWVEGSLPREATYTQLRPNHYRFRVRAWNEDGVPSAKEATLEMRVLPAWYQTWWAAALWATGIAGAGAWAAVSVGRVRRRRAEMTSQAVIAERVRVARELHDTLLSDMAGIAMRLDAVTAQAVTSPQLATAVLPELRDQAHRTLDETREAVTAMRVTAGDVVPLWSYLANVAQRLFADVAVRVEARHTGTPVRYAPEVETEIIRIASEALNNARNHSGCRNLTLSCAYSRNGLVVTVHDNGAGFDARDDRDDGDRRRHWGLVGMRERALAIGATLSIASSPGAGTTIRLHVRA</sequence>
<dbReference type="InterPro" id="IPR013783">
    <property type="entry name" value="Ig-like_fold"/>
</dbReference>
<evidence type="ECO:0000256" key="1">
    <source>
        <dbReference type="ARBA" id="ARBA00022679"/>
    </source>
</evidence>
<evidence type="ECO:0000259" key="7">
    <source>
        <dbReference type="Pfam" id="PF07495"/>
    </source>
</evidence>
<dbReference type="PANTHER" id="PTHR24421:SF62">
    <property type="entry name" value="SENSORY TRANSDUCTION HISTIDINE KINASE"/>
    <property type="match status" value="1"/>
</dbReference>
<evidence type="ECO:0000256" key="3">
    <source>
        <dbReference type="ARBA" id="ARBA00023012"/>
    </source>
</evidence>
<dbReference type="Pfam" id="PF02518">
    <property type="entry name" value="HATPase_c"/>
    <property type="match status" value="1"/>
</dbReference>
<evidence type="ECO:0000256" key="5">
    <source>
        <dbReference type="SAM" id="SignalP"/>
    </source>
</evidence>
<organism evidence="9 10">
    <name type="scientific">Gemmatimonas groenlandica</name>
    <dbReference type="NCBI Taxonomy" id="2732249"/>
    <lineage>
        <taxon>Bacteria</taxon>
        <taxon>Pseudomonadati</taxon>
        <taxon>Gemmatimonadota</taxon>
        <taxon>Gemmatimonadia</taxon>
        <taxon>Gemmatimonadales</taxon>
        <taxon>Gemmatimonadaceae</taxon>
        <taxon>Gemmatimonas</taxon>
    </lineage>
</organism>
<gene>
    <name evidence="9" type="ORF">HKW67_00295</name>
</gene>
<dbReference type="GO" id="GO:0016020">
    <property type="term" value="C:membrane"/>
    <property type="evidence" value="ECO:0007669"/>
    <property type="project" value="InterPro"/>
</dbReference>
<dbReference type="CDD" id="cd16917">
    <property type="entry name" value="HATPase_UhpB-NarQ-NarX-like"/>
    <property type="match status" value="1"/>
</dbReference>
<feature type="domain" description="Signal transduction histidine kinase subgroup 3 dimerisation and phosphoacceptor" evidence="8">
    <location>
        <begin position="830"/>
        <end position="893"/>
    </location>
</feature>
<dbReference type="Proteomes" id="UP000500938">
    <property type="component" value="Chromosome"/>
</dbReference>
<dbReference type="Pfam" id="PF07495">
    <property type="entry name" value="Y_Y_Y"/>
    <property type="match status" value="1"/>
</dbReference>
<dbReference type="Pfam" id="PF07730">
    <property type="entry name" value="HisKA_3"/>
    <property type="match status" value="1"/>
</dbReference>
<dbReference type="SUPFAM" id="SSF55874">
    <property type="entry name" value="ATPase domain of HSP90 chaperone/DNA topoisomerase II/histidine kinase"/>
    <property type="match status" value="1"/>
</dbReference>
<evidence type="ECO:0000259" key="6">
    <source>
        <dbReference type="Pfam" id="PF02518"/>
    </source>
</evidence>
<evidence type="ECO:0008006" key="11">
    <source>
        <dbReference type="Google" id="ProtNLM"/>
    </source>
</evidence>
<dbReference type="InterPro" id="IPR036890">
    <property type="entry name" value="HATPase_C_sf"/>
</dbReference>